<dbReference type="InterPro" id="IPR024395">
    <property type="entry name" value="CLASP_N_dom"/>
</dbReference>
<name>A0A834HFN5_RHOSS</name>
<protein>
    <recommendedName>
        <fullName evidence="8">Response regulatory domain-containing protein</fullName>
    </recommendedName>
</protein>
<dbReference type="PANTHER" id="PTHR21567">
    <property type="entry name" value="CLASP"/>
    <property type="match status" value="1"/>
</dbReference>
<keyword evidence="2" id="KW-0963">Cytoplasm</keyword>
<feature type="region of interest" description="Disordered" evidence="7">
    <location>
        <begin position="755"/>
        <end position="774"/>
    </location>
</feature>
<dbReference type="SMART" id="SM01349">
    <property type="entry name" value="TOG"/>
    <property type="match status" value="4"/>
</dbReference>
<dbReference type="EMBL" id="WJXA01000001">
    <property type="protein sequence ID" value="KAF7153214.1"/>
    <property type="molecule type" value="Genomic_DNA"/>
</dbReference>
<dbReference type="SUPFAM" id="SSF52172">
    <property type="entry name" value="CheY-like"/>
    <property type="match status" value="1"/>
</dbReference>
<dbReference type="InterPro" id="IPR011989">
    <property type="entry name" value="ARM-like"/>
</dbReference>
<dbReference type="InterPro" id="IPR034085">
    <property type="entry name" value="TOG"/>
</dbReference>
<dbReference type="InterPro" id="IPR016024">
    <property type="entry name" value="ARM-type_fold"/>
</dbReference>
<proteinExistence type="predicted"/>
<dbReference type="GO" id="GO:0000160">
    <property type="term" value="P:phosphorelay signal transduction system"/>
    <property type="evidence" value="ECO:0007669"/>
    <property type="project" value="InterPro"/>
</dbReference>
<evidence type="ECO:0000256" key="7">
    <source>
        <dbReference type="SAM" id="MobiDB-lite"/>
    </source>
</evidence>
<dbReference type="GO" id="GO:0000226">
    <property type="term" value="P:microtubule cytoskeleton organization"/>
    <property type="evidence" value="ECO:0007669"/>
    <property type="project" value="TreeGrafter"/>
</dbReference>
<feature type="compositionally biased region" description="Polar residues" evidence="7">
    <location>
        <begin position="546"/>
        <end position="557"/>
    </location>
</feature>
<dbReference type="FunFam" id="1.25.10.10:FF:000580">
    <property type="entry name" value="Protein peg1"/>
    <property type="match status" value="1"/>
</dbReference>
<evidence type="ECO:0000256" key="2">
    <source>
        <dbReference type="ARBA" id="ARBA00022490"/>
    </source>
</evidence>
<sequence>MEAALEAARAKDAKERMAGVEHLHQLLEASRKPLSSSEVTSLVDCCLDLLKDSNFRVSQGALQCLASAAVLSRDHFKLHFDALVPPTVERLGDGKQPVRDAARHLLLTLMEVSSPTIIVERAGTYAWTHRSWRVREEYARTVTSAIGLFASTELPLQRAILPPILQMLSDSNHGVREAAISCIEEMYTQVGPQFGDELQRHHLSTSVLKDINARLERIEPKVHSSDGLASSYTAVEVKPVSLNPKRSSSKAKSSTREVSLFGGDSDIPEKPVDPVKVYSEKELIREVEKIASTLVPDKDWSLRIGAMQRVEGLVIGGVADYLCFRGLLKHLVGPLSTQLSDRRSTIVKQACHLLNLLSKELLGDFEACAEVFIPILFKLVVITVLVIAESADNCIKTMLRNCKVARVLPRIADSAKNDRSSILRSRCCEYALLILECWADEPEIQRAADLYEDLIKCCVPDAISEVRATARSCYRMFAKTWPERSRRLLLSFDPVIQRVQTFLLIPIAYPLHPPPPCQKENLIVIIEENGSMHRRHASPSLRDRSSQISLTPQTPAPSNLPGYGTSAIVAMDKSSSLASGMSPSSGLLFSQSKAVGQGTDRSLESVMQSSKQKVTAIESMLRGLDTSEKRISTLRSSSLDLVVTGCIYLLNTGEWLIFSPFAASAGDDPPSSRDPPFPLAVPASHNLTTSFGVDATTYGMSKGNKRNGGLGMSDIITQIQASKDSSKLLYRSTVGAETLSALSPYSAKRAPEKLQERGFYEENSDSKEGWRPCNDSNYGESQNSYVPNFQRPLLKKNAIGRMSASRRRSFDDSQLLLGDMSSFLVAPASLNNTLSEGLNPSSDWNARVAAFNYLRSLLQQGPKGIQEVTQNFEKVMKLFFQHLDDPHHKVAQAALSTLSEIIPACRKPFESYMERILPHVFSRLIDPKELVRQPCSTTLEIVGKTYGIDSLLPALLRSLDEQRSPKAKLAVIQFAISSFNKHAINSEGFGNSGILKLWLAKLTPLAHDKNTKLKEAAVSCIISVYSHYDSVAVLNFVLSLSVEEQNSLRRVLKQFTPRIEVDLMNSMQNKKERLRPKSFYDPSDVVGTSSEEGYIGISRKNQAFGRYSAGSLDNTGGKNWSSEQESMPVTGSIGQVASDETQVYSYCSPGNCVNIEVLSSETKDLNCIASSVDCDVKIEASSTPCLDMNGLVSSDHMGVTAGIRHDNDALPELDLDHSKLAALKLNSARDTGVSIPQILHLICNGNDGNPTASKRVALQQLVEASKENDHSIWTKYFNQVLMVVLEVLDDLESSIRELALSLIFEMLRNQKDGMEESIEIIIEKLLHATKDIRPKVANEAEQCLTLVLSQYDLFRCLSVIIPLLVTEDEKTLITCINCLTKIVGRLSQEELTAQLSSFLPALFEAFGNQSADVRKVLATETALSKKSEISTLPVGGLPVMLAVFKFGIQTVVFCLVDIYIILGKAFLPRLEGLNSTQLRLVTIYANRISQARTGGGKMASKANSGNPATEKRLTALVVDGGRTCQAVEKGLLRHYGIETQVVDNGKDAVDLFASGTKFDILMIDISLPGLSGLEATRQIRAMGVDCKIVGLAAYGLEEERRAFLEAGADEFFEKPVPHQQLVRILRDINNSN</sequence>
<reference evidence="9" key="1">
    <citation type="submission" date="2019-11" db="EMBL/GenBank/DDBJ databases">
        <authorList>
            <person name="Liu Y."/>
            <person name="Hou J."/>
            <person name="Li T.-Q."/>
            <person name="Guan C.-H."/>
            <person name="Wu X."/>
            <person name="Wu H.-Z."/>
            <person name="Ling F."/>
            <person name="Zhang R."/>
            <person name="Shi X.-G."/>
            <person name="Ren J.-P."/>
            <person name="Chen E.-F."/>
            <person name="Sun J.-M."/>
        </authorList>
    </citation>
    <scope>NUCLEOTIDE SEQUENCE</scope>
    <source>
        <strain evidence="9">Adult_tree_wgs_1</strain>
        <tissue evidence="9">Leaves</tissue>
    </source>
</reference>
<evidence type="ECO:0000256" key="5">
    <source>
        <dbReference type="PROSITE-ProRule" id="PRU00103"/>
    </source>
</evidence>
<evidence type="ECO:0000256" key="4">
    <source>
        <dbReference type="ARBA" id="ARBA00023212"/>
    </source>
</evidence>
<gene>
    <name evidence="9" type="ORF">RHSIM_Rhsim01G0258400</name>
</gene>
<dbReference type="Gene3D" id="3.40.50.2300">
    <property type="match status" value="1"/>
</dbReference>
<dbReference type="InterPro" id="IPR001789">
    <property type="entry name" value="Sig_transdc_resp-reg_receiver"/>
</dbReference>
<keyword evidence="10" id="KW-1185">Reference proteome</keyword>
<evidence type="ECO:0000256" key="3">
    <source>
        <dbReference type="ARBA" id="ARBA00022737"/>
    </source>
</evidence>
<dbReference type="Gene3D" id="1.25.10.10">
    <property type="entry name" value="Leucine-rich Repeat Variant"/>
    <property type="match status" value="4"/>
</dbReference>
<dbReference type="GO" id="GO:0005819">
    <property type="term" value="C:spindle"/>
    <property type="evidence" value="ECO:0007669"/>
    <property type="project" value="UniProtKB-ARBA"/>
</dbReference>
<feature type="domain" description="Response regulatory" evidence="8">
    <location>
        <begin position="1514"/>
        <end position="1629"/>
    </location>
</feature>
<feature type="region of interest" description="Disordered" evidence="7">
    <location>
        <begin position="243"/>
        <end position="266"/>
    </location>
</feature>
<organism evidence="9 10">
    <name type="scientific">Rhododendron simsii</name>
    <name type="common">Sims's rhododendron</name>
    <dbReference type="NCBI Taxonomy" id="118357"/>
    <lineage>
        <taxon>Eukaryota</taxon>
        <taxon>Viridiplantae</taxon>
        <taxon>Streptophyta</taxon>
        <taxon>Embryophyta</taxon>
        <taxon>Tracheophyta</taxon>
        <taxon>Spermatophyta</taxon>
        <taxon>Magnoliopsida</taxon>
        <taxon>eudicotyledons</taxon>
        <taxon>Gunneridae</taxon>
        <taxon>Pentapetalae</taxon>
        <taxon>asterids</taxon>
        <taxon>Ericales</taxon>
        <taxon>Ericaceae</taxon>
        <taxon>Ericoideae</taxon>
        <taxon>Rhodoreae</taxon>
        <taxon>Rhododendron</taxon>
    </lineage>
</organism>
<dbReference type="CDD" id="cd17546">
    <property type="entry name" value="REC_hyHK_CKI1_RcsC-like"/>
    <property type="match status" value="1"/>
</dbReference>
<dbReference type="Pfam" id="PF12348">
    <property type="entry name" value="CLASP_N"/>
    <property type="match status" value="2"/>
</dbReference>
<feature type="modified residue" description="4-aspartylphosphate" evidence="6">
    <location>
        <position position="1564"/>
    </location>
</feature>
<dbReference type="GO" id="GO:0008017">
    <property type="term" value="F:microtubule binding"/>
    <property type="evidence" value="ECO:0007669"/>
    <property type="project" value="TreeGrafter"/>
</dbReference>
<dbReference type="Pfam" id="PF21041">
    <property type="entry name" value="XMAP215_CLASP_TOG"/>
    <property type="match status" value="1"/>
</dbReference>
<evidence type="ECO:0000259" key="8">
    <source>
        <dbReference type="PROSITE" id="PS50110"/>
    </source>
</evidence>
<dbReference type="SMART" id="SM00448">
    <property type="entry name" value="REC"/>
    <property type="match status" value="1"/>
</dbReference>
<dbReference type="GO" id="GO:0000278">
    <property type="term" value="P:mitotic cell cycle"/>
    <property type="evidence" value="ECO:0007669"/>
    <property type="project" value="UniProtKB-ARBA"/>
</dbReference>
<keyword evidence="6" id="KW-0597">Phosphoprotein</keyword>
<dbReference type="GO" id="GO:0031110">
    <property type="term" value="P:regulation of microtubule polymerization or depolymerization"/>
    <property type="evidence" value="ECO:0007669"/>
    <property type="project" value="UniProtKB-ARBA"/>
</dbReference>
<feature type="repeat" description="HEAT" evidence="5">
    <location>
        <begin position="160"/>
        <end position="198"/>
    </location>
</feature>
<evidence type="ECO:0000313" key="10">
    <source>
        <dbReference type="Proteomes" id="UP000626092"/>
    </source>
</evidence>
<dbReference type="Proteomes" id="UP000626092">
    <property type="component" value="Unassembled WGS sequence"/>
</dbReference>
<dbReference type="PROSITE" id="PS50077">
    <property type="entry name" value="HEAT_REPEAT"/>
    <property type="match status" value="1"/>
</dbReference>
<dbReference type="InterPro" id="IPR011006">
    <property type="entry name" value="CheY-like_superfamily"/>
</dbReference>
<feature type="region of interest" description="Disordered" evidence="7">
    <location>
        <begin position="534"/>
        <end position="561"/>
    </location>
</feature>
<comment type="subcellular location">
    <subcellularLocation>
        <location evidence="1">Cytoplasm</location>
        <location evidence="1">Cytoskeleton</location>
    </subcellularLocation>
</comment>
<comment type="caution">
    <text evidence="9">The sequence shown here is derived from an EMBL/GenBank/DDBJ whole genome shotgun (WGS) entry which is preliminary data.</text>
</comment>
<dbReference type="GO" id="GO:0005881">
    <property type="term" value="C:cytoplasmic microtubule"/>
    <property type="evidence" value="ECO:0007669"/>
    <property type="project" value="TreeGrafter"/>
</dbReference>
<evidence type="ECO:0000256" key="1">
    <source>
        <dbReference type="ARBA" id="ARBA00004245"/>
    </source>
</evidence>
<evidence type="ECO:0000256" key="6">
    <source>
        <dbReference type="PROSITE-ProRule" id="PRU00169"/>
    </source>
</evidence>
<dbReference type="OrthoDB" id="46159at2759"/>
<dbReference type="PROSITE" id="PS50110">
    <property type="entry name" value="RESPONSE_REGULATORY"/>
    <property type="match status" value="1"/>
</dbReference>
<feature type="compositionally biased region" description="Basic and acidic residues" evidence="7">
    <location>
        <begin position="755"/>
        <end position="770"/>
    </location>
</feature>
<accession>A0A834HFN5</accession>
<dbReference type="GO" id="GO:1902903">
    <property type="term" value="P:regulation of supramolecular fiber organization"/>
    <property type="evidence" value="ECO:0007669"/>
    <property type="project" value="UniProtKB-ARBA"/>
</dbReference>
<dbReference type="InterPro" id="IPR048491">
    <property type="entry name" value="XMAP215_CLASP_TOG"/>
</dbReference>
<dbReference type="InterPro" id="IPR021133">
    <property type="entry name" value="HEAT_type_2"/>
</dbReference>
<dbReference type="SUPFAM" id="SSF48371">
    <property type="entry name" value="ARM repeat"/>
    <property type="match status" value="2"/>
</dbReference>
<evidence type="ECO:0000313" key="9">
    <source>
        <dbReference type="EMBL" id="KAF7153214.1"/>
    </source>
</evidence>
<dbReference type="PANTHER" id="PTHR21567:SF9">
    <property type="entry name" value="CLIP-ASSOCIATING PROTEIN"/>
    <property type="match status" value="1"/>
</dbReference>
<keyword evidence="3" id="KW-0677">Repeat</keyword>
<keyword evidence="4" id="KW-0206">Cytoskeleton</keyword>
<dbReference type="Pfam" id="PF00072">
    <property type="entry name" value="Response_reg"/>
    <property type="match status" value="1"/>
</dbReference>